<dbReference type="InterPro" id="IPR046335">
    <property type="entry name" value="LacI/GalR-like_sensor"/>
</dbReference>
<dbReference type="SUPFAM" id="SSF53822">
    <property type="entry name" value="Periplasmic binding protein-like I"/>
    <property type="match status" value="1"/>
</dbReference>
<keyword evidence="6" id="KW-1185">Reference proteome</keyword>
<gene>
    <name evidence="5" type="ordered locus">Mahau_1149</name>
</gene>
<protein>
    <submittedName>
        <fullName evidence="5">Transcriptional regulator, LacI family</fullName>
    </submittedName>
</protein>
<proteinExistence type="predicted"/>
<dbReference type="InterPro" id="IPR028082">
    <property type="entry name" value="Peripla_BP_I"/>
</dbReference>
<organism evidence="5 6">
    <name type="scientific">Mahella australiensis (strain DSM 15567 / CIP 107919 / 50-1 BON)</name>
    <dbReference type="NCBI Taxonomy" id="697281"/>
    <lineage>
        <taxon>Bacteria</taxon>
        <taxon>Bacillati</taxon>
        <taxon>Bacillota</taxon>
        <taxon>Clostridia</taxon>
        <taxon>Thermoanaerobacterales</taxon>
        <taxon>Thermoanaerobacterales Family IV. Incertae Sedis</taxon>
        <taxon>Mahella</taxon>
    </lineage>
</organism>
<dbReference type="SMART" id="SM00354">
    <property type="entry name" value="HTH_LACI"/>
    <property type="match status" value="1"/>
</dbReference>
<dbReference type="PROSITE" id="PS00356">
    <property type="entry name" value="HTH_LACI_1"/>
    <property type="match status" value="1"/>
</dbReference>
<dbReference type="Pfam" id="PF13377">
    <property type="entry name" value="Peripla_BP_3"/>
    <property type="match status" value="1"/>
</dbReference>
<dbReference type="STRING" id="697281.Mahau_1149"/>
<dbReference type="GO" id="GO:0000976">
    <property type="term" value="F:transcription cis-regulatory region binding"/>
    <property type="evidence" value="ECO:0007669"/>
    <property type="project" value="TreeGrafter"/>
</dbReference>
<keyword evidence="1" id="KW-0805">Transcription regulation</keyword>
<evidence type="ECO:0000256" key="2">
    <source>
        <dbReference type="ARBA" id="ARBA00023125"/>
    </source>
</evidence>
<keyword evidence="3" id="KW-0804">Transcription</keyword>
<dbReference type="eggNOG" id="COG1609">
    <property type="taxonomic scope" value="Bacteria"/>
</dbReference>
<reference evidence="5 6" key="2">
    <citation type="journal article" date="2011" name="Stand. Genomic Sci.">
        <title>Complete genome sequence of Mahella australiensis type strain (50-1 BON).</title>
        <authorList>
            <person name="Sikorski J."/>
            <person name="Teshima H."/>
            <person name="Nolan M."/>
            <person name="Lucas S."/>
            <person name="Hammon N."/>
            <person name="Deshpande S."/>
            <person name="Cheng J.F."/>
            <person name="Pitluck S."/>
            <person name="Liolios K."/>
            <person name="Pagani I."/>
            <person name="Ivanova N."/>
            <person name="Huntemann M."/>
            <person name="Mavromatis K."/>
            <person name="Ovchinikova G."/>
            <person name="Pati A."/>
            <person name="Tapia R."/>
            <person name="Han C."/>
            <person name="Goodwin L."/>
            <person name="Chen A."/>
            <person name="Palaniappan K."/>
            <person name="Land M."/>
            <person name="Hauser L."/>
            <person name="Ngatchou-Djao O.D."/>
            <person name="Rohde M."/>
            <person name="Pukall R."/>
            <person name="Spring S."/>
            <person name="Abt B."/>
            <person name="Goker M."/>
            <person name="Detter J.C."/>
            <person name="Woyke T."/>
            <person name="Bristow J."/>
            <person name="Markowitz V."/>
            <person name="Hugenholtz P."/>
            <person name="Eisen J.A."/>
            <person name="Kyrpides N.C."/>
            <person name="Klenk H.P."/>
            <person name="Lapidus A."/>
        </authorList>
    </citation>
    <scope>NUCLEOTIDE SEQUENCE [LARGE SCALE GENOMIC DNA]</scope>
    <source>
        <strain evidence="6">DSM 15567 / CIP 107919 / 50-1 BON</strain>
    </source>
</reference>
<sequence>MGITIKDVAKAANVSPSTVSRVVKDSPRISQETKKRVRQAMRELGYHPNAMAQSLTSKNTGNIGIMLPRPNDEEFNHPFFPEALRGISAVLRIHDRDILLSPAGNEVEERRALQRMVLSGKVDGVVLLSSRISDELITWLYSINFPFVVIGNPRPLGLERVCWVDNDNIEIGRMITQYLIDKGYEDIGIITGDLRFIVNIDRLEGYKQAMEAAGKSTNRAYMAEADVWEDGGYNAMLRILRNGKPSAVVTVDDLFAIGAIRACRDRGYSIPYDIGVIGVNNIGVDQYLMPPLTSVEIYAYELGKSAAELLLKRIEIGPEYNDCVIIHGRLVERVSC</sequence>
<dbReference type="PRINTS" id="PR00036">
    <property type="entry name" value="HTHLACI"/>
</dbReference>
<dbReference type="SUPFAM" id="SSF47413">
    <property type="entry name" value="lambda repressor-like DNA-binding domains"/>
    <property type="match status" value="1"/>
</dbReference>
<dbReference type="PANTHER" id="PTHR30146:SF109">
    <property type="entry name" value="HTH-TYPE TRANSCRIPTIONAL REGULATOR GALS"/>
    <property type="match status" value="1"/>
</dbReference>
<dbReference type="Gene3D" id="3.40.50.2300">
    <property type="match status" value="2"/>
</dbReference>
<feature type="domain" description="HTH lacI-type" evidence="4">
    <location>
        <begin position="3"/>
        <end position="57"/>
    </location>
</feature>
<evidence type="ECO:0000313" key="5">
    <source>
        <dbReference type="EMBL" id="AEE96346.1"/>
    </source>
</evidence>
<dbReference type="OrthoDB" id="9788209at2"/>
<dbReference type="InterPro" id="IPR000843">
    <property type="entry name" value="HTH_LacI"/>
</dbReference>
<dbReference type="GO" id="GO:0003700">
    <property type="term" value="F:DNA-binding transcription factor activity"/>
    <property type="evidence" value="ECO:0007669"/>
    <property type="project" value="TreeGrafter"/>
</dbReference>
<dbReference type="Pfam" id="PF00356">
    <property type="entry name" value="LacI"/>
    <property type="match status" value="1"/>
</dbReference>
<dbReference type="CDD" id="cd01392">
    <property type="entry name" value="HTH_LacI"/>
    <property type="match status" value="1"/>
</dbReference>
<name>F3ZVI4_MAHA5</name>
<dbReference type="EMBL" id="CP002360">
    <property type="protein sequence ID" value="AEE96346.1"/>
    <property type="molecule type" value="Genomic_DNA"/>
</dbReference>
<dbReference type="CDD" id="cd06294">
    <property type="entry name" value="PBP1_MalR-like"/>
    <property type="match status" value="1"/>
</dbReference>
<evidence type="ECO:0000313" key="6">
    <source>
        <dbReference type="Proteomes" id="UP000008457"/>
    </source>
</evidence>
<dbReference type="PROSITE" id="PS50932">
    <property type="entry name" value="HTH_LACI_2"/>
    <property type="match status" value="1"/>
</dbReference>
<dbReference type="Gene3D" id="1.10.260.40">
    <property type="entry name" value="lambda repressor-like DNA-binding domains"/>
    <property type="match status" value="1"/>
</dbReference>
<dbReference type="PANTHER" id="PTHR30146">
    <property type="entry name" value="LACI-RELATED TRANSCRIPTIONAL REPRESSOR"/>
    <property type="match status" value="1"/>
</dbReference>
<dbReference type="InterPro" id="IPR010982">
    <property type="entry name" value="Lambda_DNA-bd_dom_sf"/>
</dbReference>
<dbReference type="AlphaFoldDB" id="F3ZVI4"/>
<keyword evidence="2" id="KW-0238">DNA-binding</keyword>
<evidence type="ECO:0000259" key="4">
    <source>
        <dbReference type="PROSITE" id="PS50932"/>
    </source>
</evidence>
<evidence type="ECO:0000256" key="1">
    <source>
        <dbReference type="ARBA" id="ARBA00023015"/>
    </source>
</evidence>
<dbReference type="Proteomes" id="UP000008457">
    <property type="component" value="Chromosome"/>
</dbReference>
<reference evidence="6" key="1">
    <citation type="submission" date="2010-11" db="EMBL/GenBank/DDBJ databases">
        <title>The complete genome of Mahella australiensis DSM 15567.</title>
        <authorList>
            <consortium name="US DOE Joint Genome Institute (JGI-PGF)"/>
            <person name="Lucas S."/>
            <person name="Copeland A."/>
            <person name="Lapidus A."/>
            <person name="Bruce D."/>
            <person name="Goodwin L."/>
            <person name="Pitluck S."/>
            <person name="Kyrpides N."/>
            <person name="Mavromatis K."/>
            <person name="Pagani I."/>
            <person name="Ivanova N."/>
            <person name="Teshima H."/>
            <person name="Brettin T."/>
            <person name="Detter J.C."/>
            <person name="Han C."/>
            <person name="Tapia R."/>
            <person name="Land M."/>
            <person name="Hauser L."/>
            <person name="Markowitz V."/>
            <person name="Cheng J.-F."/>
            <person name="Hugenholtz P."/>
            <person name="Woyke T."/>
            <person name="Wu D."/>
            <person name="Spring S."/>
            <person name="Pukall R."/>
            <person name="Steenblock K."/>
            <person name="Schneider S."/>
            <person name="Klenk H.-P."/>
            <person name="Eisen J.A."/>
        </authorList>
    </citation>
    <scope>NUCLEOTIDE SEQUENCE [LARGE SCALE GENOMIC DNA]</scope>
    <source>
        <strain evidence="6">DSM 15567 / CIP 107919 / 50-1 BON</strain>
    </source>
</reference>
<dbReference type="KEGG" id="mas:Mahau_1149"/>
<evidence type="ECO:0000256" key="3">
    <source>
        <dbReference type="ARBA" id="ARBA00023163"/>
    </source>
</evidence>
<accession>F3ZVI4</accession>
<dbReference type="RefSeq" id="WP_013780776.1">
    <property type="nucleotide sequence ID" value="NC_015520.1"/>
</dbReference>
<dbReference type="HOGENOM" id="CLU_037628_6_2_9"/>